<evidence type="ECO:0000313" key="2">
    <source>
        <dbReference type="EMBL" id="JAS43171.1"/>
    </source>
</evidence>
<name>A0A1B6EZD0_9HEMI</name>
<gene>
    <name evidence="2" type="ORF">g.31888</name>
</gene>
<protein>
    <submittedName>
        <fullName evidence="2">Uncharacterized protein</fullName>
    </submittedName>
</protein>
<sequence length="242" mass="27007">PDSVIPIPPVTSDESKSVIIKETGSKRVLRSTTRADKELGRKKQTKGTELLNLSVESKGKGNVKSAVNDCESTSSSSSVFLGFEDFPSLGKDDDSWKMVVNKKKSYASTLKSQNNTQPRPKQNRPRNRPKGNVLIGTGDSNIIQGVKRAWFHLGKVKNGTTEEDVKKFLNVSFPNTGFLVERLDSKGQNESFKIGVDFGKMDEVGQSPLWPRNVTLKRFLFPRRESTLQRRSIVPNCYVMPC</sequence>
<feature type="non-terminal residue" evidence="2">
    <location>
        <position position="1"/>
    </location>
</feature>
<proteinExistence type="predicted"/>
<evidence type="ECO:0000256" key="1">
    <source>
        <dbReference type="SAM" id="MobiDB-lite"/>
    </source>
</evidence>
<feature type="non-terminal residue" evidence="2">
    <location>
        <position position="242"/>
    </location>
</feature>
<dbReference type="AlphaFoldDB" id="A0A1B6EZD0"/>
<accession>A0A1B6EZD0</accession>
<dbReference type="EMBL" id="GECZ01026598">
    <property type="protein sequence ID" value="JAS43171.1"/>
    <property type="molecule type" value="Transcribed_RNA"/>
</dbReference>
<organism evidence="2">
    <name type="scientific">Cuerna arida</name>
    <dbReference type="NCBI Taxonomy" id="1464854"/>
    <lineage>
        <taxon>Eukaryota</taxon>
        <taxon>Metazoa</taxon>
        <taxon>Ecdysozoa</taxon>
        <taxon>Arthropoda</taxon>
        <taxon>Hexapoda</taxon>
        <taxon>Insecta</taxon>
        <taxon>Pterygota</taxon>
        <taxon>Neoptera</taxon>
        <taxon>Paraneoptera</taxon>
        <taxon>Hemiptera</taxon>
        <taxon>Auchenorrhyncha</taxon>
        <taxon>Membracoidea</taxon>
        <taxon>Cicadellidae</taxon>
        <taxon>Cicadellinae</taxon>
        <taxon>Proconiini</taxon>
        <taxon>Cuerna</taxon>
    </lineage>
</organism>
<reference evidence="2" key="1">
    <citation type="submission" date="2015-11" db="EMBL/GenBank/DDBJ databases">
        <title>De novo transcriptome assembly of four potential Pierce s Disease insect vectors from Arizona vineyards.</title>
        <authorList>
            <person name="Tassone E.E."/>
        </authorList>
    </citation>
    <scope>NUCLEOTIDE SEQUENCE</scope>
</reference>
<feature type="region of interest" description="Disordered" evidence="1">
    <location>
        <begin position="107"/>
        <end position="137"/>
    </location>
</feature>